<dbReference type="Gene3D" id="2.10.260.10">
    <property type="match status" value="1"/>
</dbReference>
<comment type="caution">
    <text evidence="2">The sequence shown here is derived from an EMBL/GenBank/DDBJ whole genome shotgun (WGS) entry which is preliminary data.</text>
</comment>
<feature type="domain" description="SpoVT-AbrB" evidence="1">
    <location>
        <begin position="6"/>
        <end position="51"/>
    </location>
</feature>
<dbReference type="SMART" id="SM00966">
    <property type="entry name" value="SpoVT_AbrB"/>
    <property type="match status" value="1"/>
</dbReference>
<proteinExistence type="predicted"/>
<dbReference type="OrthoDB" id="9795766at2"/>
<dbReference type="SUPFAM" id="SSF89447">
    <property type="entry name" value="AbrB/MazE/MraZ-like"/>
    <property type="match status" value="1"/>
</dbReference>
<dbReference type="PANTHER" id="PTHR40516">
    <property type="entry name" value="ANTITOXIN CHPS-RELATED"/>
    <property type="match status" value="1"/>
</dbReference>
<organism evidence="2 3">
    <name type="scientific">Inquilinus limosus</name>
    <dbReference type="NCBI Taxonomy" id="171674"/>
    <lineage>
        <taxon>Bacteria</taxon>
        <taxon>Pseudomonadati</taxon>
        <taxon>Pseudomonadota</taxon>
        <taxon>Alphaproteobacteria</taxon>
        <taxon>Rhodospirillales</taxon>
        <taxon>Rhodospirillaceae</taxon>
        <taxon>Inquilinus</taxon>
    </lineage>
</organism>
<dbReference type="AlphaFoldDB" id="A0A211ZS99"/>
<dbReference type="GO" id="GO:0097351">
    <property type="term" value="F:toxin sequestering activity"/>
    <property type="evidence" value="ECO:0007669"/>
    <property type="project" value="InterPro"/>
</dbReference>
<dbReference type="InterPro" id="IPR039052">
    <property type="entry name" value="Antitox_PemI-like"/>
</dbReference>
<dbReference type="Pfam" id="PF04014">
    <property type="entry name" value="MazE_antitoxin"/>
    <property type="match status" value="1"/>
</dbReference>
<dbReference type="GO" id="GO:0003677">
    <property type="term" value="F:DNA binding"/>
    <property type="evidence" value="ECO:0007669"/>
    <property type="project" value="InterPro"/>
</dbReference>
<name>A0A211ZS99_9PROT</name>
<reference evidence="3" key="1">
    <citation type="submission" date="2017-05" db="EMBL/GenBank/DDBJ databases">
        <authorList>
            <person name="Macchi M."/>
            <person name="Festa S."/>
            <person name="Coppotelli B.M."/>
            <person name="Morelli I.S."/>
        </authorList>
    </citation>
    <scope>NUCLEOTIDE SEQUENCE [LARGE SCALE GENOMIC DNA]</scope>
    <source>
        <strain evidence="3">I</strain>
    </source>
</reference>
<gene>
    <name evidence="2" type="ORF">BWR60_07000</name>
</gene>
<keyword evidence="3" id="KW-1185">Reference proteome</keyword>
<dbReference type="InterPro" id="IPR007159">
    <property type="entry name" value="SpoVT-AbrB_dom"/>
</dbReference>
<dbReference type="Proteomes" id="UP000196655">
    <property type="component" value="Unassembled WGS sequence"/>
</dbReference>
<dbReference type="RefSeq" id="WP_088150294.1">
    <property type="nucleotide sequence ID" value="NZ_NHON01000009.1"/>
</dbReference>
<evidence type="ECO:0000313" key="3">
    <source>
        <dbReference type="Proteomes" id="UP000196655"/>
    </source>
</evidence>
<dbReference type="InterPro" id="IPR037914">
    <property type="entry name" value="SpoVT-AbrB_sf"/>
</dbReference>
<sequence length="83" mass="8884">MRTTIGKWGNGAAVRIPVAIMKSARLSIGQPVDVCHEGGRIVIEPFLRDGIGSADLDTLLAGVTDENRPDLVDFGRPVGKEAW</sequence>
<protein>
    <recommendedName>
        <fullName evidence="1">SpoVT-AbrB domain-containing protein</fullName>
    </recommendedName>
</protein>
<dbReference type="EMBL" id="NHON01000009">
    <property type="protein sequence ID" value="OWJ67947.1"/>
    <property type="molecule type" value="Genomic_DNA"/>
</dbReference>
<accession>A0A211ZS99</accession>
<evidence type="ECO:0000313" key="2">
    <source>
        <dbReference type="EMBL" id="OWJ67947.1"/>
    </source>
</evidence>
<evidence type="ECO:0000259" key="1">
    <source>
        <dbReference type="SMART" id="SM00966"/>
    </source>
</evidence>
<dbReference type="PANTHER" id="PTHR40516:SF1">
    <property type="entry name" value="ANTITOXIN CHPS-RELATED"/>
    <property type="match status" value="1"/>
</dbReference>